<protein>
    <submittedName>
        <fullName evidence="2">Uncharacterized protein LOC113865838</fullName>
    </submittedName>
</protein>
<reference evidence="1" key="1">
    <citation type="journal article" date="2019" name="Toxins">
        <title>Detection of Abrin-Like and Prepropulchellin-Like Toxin Genes and Transcripts Using Whole Genome Sequencing and Full-Length Transcript Sequencing of Abrus precatorius.</title>
        <authorList>
            <person name="Hovde B.T."/>
            <person name="Daligault H.E."/>
            <person name="Hanschen E.R."/>
            <person name="Kunde Y.A."/>
            <person name="Johnson M.B."/>
            <person name="Starkenburg S.R."/>
            <person name="Johnson S.L."/>
        </authorList>
    </citation>
    <scope>NUCLEOTIDE SEQUENCE [LARGE SCALE GENOMIC DNA]</scope>
</reference>
<dbReference type="AlphaFoldDB" id="A0A8B8LKB2"/>
<dbReference type="PANTHER" id="PTHR36376">
    <property type="entry name" value="OS09G0514700 PROTEIN"/>
    <property type="match status" value="1"/>
</dbReference>
<dbReference type="OrthoDB" id="603754at2759"/>
<dbReference type="RefSeq" id="XP_027356412.1">
    <property type="nucleotide sequence ID" value="XM_027500611.1"/>
</dbReference>
<dbReference type="KEGG" id="aprc:113865838"/>
<keyword evidence="1" id="KW-1185">Reference proteome</keyword>
<name>A0A8B8LKB2_ABRPR</name>
<reference evidence="2" key="2">
    <citation type="submission" date="2025-08" db="UniProtKB">
        <authorList>
            <consortium name="RefSeq"/>
        </authorList>
    </citation>
    <scope>IDENTIFICATION</scope>
    <source>
        <tissue evidence="2">Young leaves</tissue>
    </source>
</reference>
<evidence type="ECO:0000313" key="2">
    <source>
        <dbReference type="RefSeq" id="XP_027356412.1"/>
    </source>
</evidence>
<sequence length="350" mass="37713">MRDSTVLNFHQKNGRVVEAGAPSVETDLASSIKAATEVPPSSFEFYVWSDAGINLHVDLNLSPSDWTNRFRNEVRISEYVHGDKSGNLLQDLSGLGENSTQGKSSFLCSTSSGQLNDHDGPAKFSSSLKLTNDGVTELDQQNKVDSCLIRNSFTPCSMTKKVADNLQENHSAVSAELNVNAVDNLIQDRSTVSAEVSYGALNNFISGAESCAKDVSKKILDSDATNMPFIKSFCDSVVNSLSDPGTLELPNSKPDNECSEDCALLNGSCFVNPGVVCAGVSLSSSVELQNSEVISCHKYASVSLCDNDGSLDLSDPKSTFDMEQDELVNPTEINFETNGNNFTSLTEEWV</sequence>
<gene>
    <name evidence="2" type="primary">LOC113865838</name>
</gene>
<organism evidence="1 2">
    <name type="scientific">Abrus precatorius</name>
    <name type="common">Indian licorice</name>
    <name type="synonym">Glycine abrus</name>
    <dbReference type="NCBI Taxonomy" id="3816"/>
    <lineage>
        <taxon>Eukaryota</taxon>
        <taxon>Viridiplantae</taxon>
        <taxon>Streptophyta</taxon>
        <taxon>Embryophyta</taxon>
        <taxon>Tracheophyta</taxon>
        <taxon>Spermatophyta</taxon>
        <taxon>Magnoliopsida</taxon>
        <taxon>eudicotyledons</taxon>
        <taxon>Gunneridae</taxon>
        <taxon>Pentapetalae</taxon>
        <taxon>rosids</taxon>
        <taxon>fabids</taxon>
        <taxon>Fabales</taxon>
        <taxon>Fabaceae</taxon>
        <taxon>Papilionoideae</taxon>
        <taxon>50 kb inversion clade</taxon>
        <taxon>NPAAA clade</taxon>
        <taxon>indigoferoid/millettioid clade</taxon>
        <taxon>Abreae</taxon>
        <taxon>Abrus</taxon>
    </lineage>
</organism>
<dbReference type="GeneID" id="113865838"/>
<evidence type="ECO:0000313" key="1">
    <source>
        <dbReference type="Proteomes" id="UP000694853"/>
    </source>
</evidence>
<proteinExistence type="predicted"/>
<dbReference type="PANTHER" id="PTHR36376:SF1">
    <property type="entry name" value="OS09G0514700 PROTEIN"/>
    <property type="match status" value="1"/>
</dbReference>
<accession>A0A8B8LKB2</accession>
<dbReference type="Proteomes" id="UP000694853">
    <property type="component" value="Unplaced"/>
</dbReference>